<sequence length="104" mass="11454">MKTSTTALLLAAALLLSAPVRADDDDLPKMRAIAAAMKLISLEDATAKALAARPGTVIEADLDRRMFGGYDYEFEIIDADGQNWDVHIDARDGTVRSVRRDWFD</sequence>
<dbReference type="Gene3D" id="3.10.450.40">
    <property type="match status" value="1"/>
</dbReference>
<feature type="chain" id="PRO_5003331260" evidence="1">
    <location>
        <begin position="23"/>
        <end position="104"/>
    </location>
</feature>
<accession>F5R7G7</accession>
<dbReference type="EMBL" id="AFHG01000028">
    <property type="protein sequence ID" value="EGK73446.1"/>
    <property type="molecule type" value="Genomic_DNA"/>
</dbReference>
<reference evidence="3 4" key="1">
    <citation type="journal article" date="2011" name="J. Bacteriol.">
        <title>Genome sequence of Methyloversatilis universalis FAM5T, a methylotrophic representative of the order Rhodocyclales.</title>
        <authorList>
            <person name="Kittichotirat W."/>
            <person name="Good N.M."/>
            <person name="Hall R."/>
            <person name="Bringel F."/>
            <person name="Lajus A."/>
            <person name="Medigue C."/>
            <person name="Smalley N.E."/>
            <person name="Beck D."/>
            <person name="Bumgarner R."/>
            <person name="Vuilleumier S."/>
            <person name="Kalyuzhnaya M.G."/>
        </authorList>
    </citation>
    <scope>NUCLEOTIDE SEQUENCE [LARGE SCALE GENOMIC DNA]</scope>
    <source>
        <strain evidence="4">ATCC BAA-1314 / JCM 13912 / FAM5</strain>
    </source>
</reference>
<keyword evidence="4" id="KW-1185">Reference proteome</keyword>
<dbReference type="OrthoDB" id="5772663at2"/>
<keyword evidence="1" id="KW-0732">Signal</keyword>
<dbReference type="STRING" id="1000565.METUNv1_00073"/>
<comment type="caution">
    <text evidence="3">The sequence shown here is derived from an EMBL/GenBank/DDBJ whole genome shotgun (WGS) entry which is preliminary data.</text>
</comment>
<dbReference type="Pfam" id="PF03413">
    <property type="entry name" value="PepSY"/>
    <property type="match status" value="1"/>
</dbReference>
<feature type="signal peptide" evidence="1">
    <location>
        <begin position="1"/>
        <end position="22"/>
    </location>
</feature>
<dbReference type="RefSeq" id="WP_008057691.1">
    <property type="nucleotide sequence ID" value="NZ_AFHG01000028.1"/>
</dbReference>
<evidence type="ECO:0000256" key="1">
    <source>
        <dbReference type="SAM" id="SignalP"/>
    </source>
</evidence>
<name>F5R7G7_METUF</name>
<feature type="domain" description="PepSY" evidence="2">
    <location>
        <begin position="40"/>
        <end position="98"/>
    </location>
</feature>
<dbReference type="Proteomes" id="UP000005019">
    <property type="component" value="Unassembled WGS sequence"/>
</dbReference>
<organism evidence="3 4">
    <name type="scientific">Methyloversatilis universalis (strain ATCC BAA-1314 / DSM 25237 / JCM 13912 / CCUG 52030 / FAM5)</name>
    <dbReference type="NCBI Taxonomy" id="1000565"/>
    <lineage>
        <taxon>Bacteria</taxon>
        <taxon>Pseudomonadati</taxon>
        <taxon>Pseudomonadota</taxon>
        <taxon>Betaproteobacteria</taxon>
        <taxon>Nitrosomonadales</taxon>
        <taxon>Sterolibacteriaceae</taxon>
        <taxon>Methyloversatilis</taxon>
    </lineage>
</organism>
<evidence type="ECO:0000313" key="3">
    <source>
        <dbReference type="EMBL" id="EGK73446.1"/>
    </source>
</evidence>
<evidence type="ECO:0000259" key="2">
    <source>
        <dbReference type="Pfam" id="PF03413"/>
    </source>
</evidence>
<proteinExistence type="predicted"/>
<dbReference type="eggNOG" id="COG3212">
    <property type="taxonomic scope" value="Bacteria"/>
</dbReference>
<evidence type="ECO:0000313" key="4">
    <source>
        <dbReference type="Proteomes" id="UP000005019"/>
    </source>
</evidence>
<dbReference type="InterPro" id="IPR025711">
    <property type="entry name" value="PepSY"/>
</dbReference>
<protein>
    <submittedName>
        <fullName evidence="3">Propeptide PepSY amd peptidase M4</fullName>
    </submittedName>
</protein>
<dbReference type="AlphaFoldDB" id="F5R7G7"/>
<gene>
    <name evidence="3" type="ORF">METUNv1_00073</name>
</gene>